<sequence length="108" mass="12651">MWSTAQVYKPAFLIETYDVILYLRDDFDLVALAHVLKESYGLVFGNDLSDKPVIAFYYLAHLFFYLDEVFRRKRVFYVKVVVEAIFGGRSDGNLRIRKQLLDGMGHYV</sequence>
<evidence type="ECO:0000313" key="2">
    <source>
        <dbReference type="Proteomes" id="UP000033423"/>
    </source>
</evidence>
<organism evidence="1 2">
    <name type="scientific">Candidatus Magnetobacterium bavaricum</name>
    <dbReference type="NCBI Taxonomy" id="29290"/>
    <lineage>
        <taxon>Bacteria</taxon>
        <taxon>Pseudomonadati</taxon>
        <taxon>Nitrospirota</taxon>
        <taxon>Thermodesulfovibrionia</taxon>
        <taxon>Thermodesulfovibrionales</taxon>
        <taxon>Candidatus Magnetobacteriaceae</taxon>
        <taxon>Candidatus Magnetobacterium</taxon>
    </lineage>
</organism>
<name>A0A0F3GN35_9BACT</name>
<reference evidence="1 2" key="1">
    <citation type="submission" date="2015-02" db="EMBL/GenBank/DDBJ databases">
        <title>Single-cell genomics of uncultivated deep-branching MTB reveals a conserved set of magnetosome genes.</title>
        <authorList>
            <person name="Kolinko S."/>
            <person name="Richter M."/>
            <person name="Glockner F.O."/>
            <person name="Brachmann A."/>
            <person name="Schuler D."/>
        </authorList>
    </citation>
    <scope>NUCLEOTIDE SEQUENCE [LARGE SCALE GENOMIC DNA]</scope>
    <source>
        <strain evidence="1">TM-1</strain>
    </source>
</reference>
<keyword evidence="2" id="KW-1185">Reference proteome</keyword>
<dbReference type="EMBL" id="LACI01002424">
    <property type="protein sequence ID" value="KJU82103.1"/>
    <property type="molecule type" value="Genomic_DNA"/>
</dbReference>
<accession>A0A0F3GN35</accession>
<dbReference type="AntiFam" id="ANF00209">
    <property type="entry name" value="Shadow ORF (opposite thrS)"/>
</dbReference>
<protein>
    <submittedName>
        <fullName evidence="1">Uncharacterized protein</fullName>
    </submittedName>
</protein>
<dbReference type="Proteomes" id="UP000033423">
    <property type="component" value="Unassembled WGS sequence"/>
</dbReference>
<comment type="caution">
    <text evidence="1">The sequence shown here is derived from an EMBL/GenBank/DDBJ whole genome shotgun (WGS) entry which is preliminary data.</text>
</comment>
<dbReference type="AlphaFoldDB" id="A0A0F3GN35"/>
<gene>
    <name evidence="1" type="ORF">MBAV_005704</name>
</gene>
<evidence type="ECO:0000313" key="1">
    <source>
        <dbReference type="EMBL" id="KJU82103.1"/>
    </source>
</evidence>
<proteinExistence type="predicted"/>